<dbReference type="InterPro" id="IPR001387">
    <property type="entry name" value="Cro/C1-type_HTH"/>
</dbReference>
<dbReference type="EMBL" id="QLYX01000004">
    <property type="protein sequence ID" value="RAY15194.1"/>
    <property type="molecule type" value="Genomic_DNA"/>
</dbReference>
<dbReference type="PROSITE" id="PS50943">
    <property type="entry name" value="HTH_CROC1"/>
    <property type="match status" value="1"/>
</dbReference>
<sequence length="285" mass="32043">MAKQTRPPTARLRRLAGELLALRQHAGLSRDDVNERSGINPATLYRIEVARSRPQARTLKTLLDLYEVDQDRRDALTLLFRESGQRNWLLSYPADLPERYSTYISFESEAHTSLTFGATLVPGLLQTEDYARAVIRGLLPEITSEEVEQRVEARMRRQTILDRENPLRLWAIVDEAALRRQVGSPQAMNAQIAHLRESMDRPEVTLQVLPFEAGPHPAMLGEFIILKFEGAIAPDIVYIDGLAGDLFVDDAPSIARYIRAFEHLRAIASSPAATHKILATLARDA</sequence>
<evidence type="ECO:0000259" key="1">
    <source>
        <dbReference type="PROSITE" id="PS50943"/>
    </source>
</evidence>
<dbReference type="OrthoDB" id="5177725at2"/>
<dbReference type="AlphaFoldDB" id="A0A365H7U8"/>
<name>A0A365H7U8_9ACTN</name>
<dbReference type="Pfam" id="PF13560">
    <property type="entry name" value="HTH_31"/>
    <property type="match status" value="1"/>
</dbReference>
<dbReference type="SMART" id="SM00530">
    <property type="entry name" value="HTH_XRE"/>
    <property type="match status" value="1"/>
</dbReference>
<proteinExistence type="predicted"/>
<reference evidence="2 3" key="1">
    <citation type="submission" date="2018-06" db="EMBL/GenBank/DDBJ databases">
        <title>Actinomadura craniellae sp. nov. isolated from marine sponge Craniella sp.</title>
        <authorList>
            <person name="Li L."/>
            <person name="Xu Q.H."/>
            <person name="Lin H.W."/>
            <person name="Lu Y.H."/>
        </authorList>
    </citation>
    <scope>NUCLEOTIDE SEQUENCE [LARGE SCALE GENOMIC DNA]</scope>
    <source>
        <strain evidence="2 3">LHW63021</strain>
    </source>
</reference>
<gene>
    <name evidence="2" type="ORF">DPM19_10755</name>
</gene>
<accession>A0A365H7U8</accession>
<dbReference type="Gene3D" id="1.10.260.40">
    <property type="entry name" value="lambda repressor-like DNA-binding domains"/>
    <property type="match status" value="1"/>
</dbReference>
<dbReference type="SUPFAM" id="SSF47413">
    <property type="entry name" value="lambda repressor-like DNA-binding domains"/>
    <property type="match status" value="1"/>
</dbReference>
<dbReference type="InterPro" id="IPR010982">
    <property type="entry name" value="Lambda_DNA-bd_dom_sf"/>
</dbReference>
<dbReference type="Pfam" id="PF19054">
    <property type="entry name" value="DUF5753"/>
    <property type="match status" value="1"/>
</dbReference>
<comment type="caution">
    <text evidence="2">The sequence shown here is derived from an EMBL/GenBank/DDBJ whole genome shotgun (WGS) entry which is preliminary data.</text>
</comment>
<evidence type="ECO:0000313" key="2">
    <source>
        <dbReference type="EMBL" id="RAY15194.1"/>
    </source>
</evidence>
<dbReference type="InterPro" id="IPR043917">
    <property type="entry name" value="DUF5753"/>
</dbReference>
<dbReference type="Proteomes" id="UP000251891">
    <property type="component" value="Unassembled WGS sequence"/>
</dbReference>
<dbReference type="CDD" id="cd00093">
    <property type="entry name" value="HTH_XRE"/>
    <property type="match status" value="1"/>
</dbReference>
<feature type="domain" description="HTH cro/C1-type" evidence="1">
    <location>
        <begin position="19"/>
        <end position="73"/>
    </location>
</feature>
<keyword evidence="3" id="KW-1185">Reference proteome</keyword>
<evidence type="ECO:0000313" key="3">
    <source>
        <dbReference type="Proteomes" id="UP000251891"/>
    </source>
</evidence>
<protein>
    <submittedName>
        <fullName evidence="2">Transcriptional regulator</fullName>
    </submittedName>
</protein>
<dbReference type="RefSeq" id="WP_111865670.1">
    <property type="nucleotide sequence ID" value="NZ_QLYX01000004.1"/>
</dbReference>
<dbReference type="GO" id="GO:0003677">
    <property type="term" value="F:DNA binding"/>
    <property type="evidence" value="ECO:0007669"/>
    <property type="project" value="InterPro"/>
</dbReference>
<organism evidence="2 3">
    <name type="scientific">Actinomadura craniellae</name>
    <dbReference type="NCBI Taxonomy" id="2231787"/>
    <lineage>
        <taxon>Bacteria</taxon>
        <taxon>Bacillati</taxon>
        <taxon>Actinomycetota</taxon>
        <taxon>Actinomycetes</taxon>
        <taxon>Streptosporangiales</taxon>
        <taxon>Thermomonosporaceae</taxon>
        <taxon>Actinomadura</taxon>
    </lineage>
</organism>